<evidence type="ECO:0000256" key="6">
    <source>
        <dbReference type="ARBA" id="ARBA00022806"/>
    </source>
</evidence>
<evidence type="ECO:0000256" key="3">
    <source>
        <dbReference type="ARBA" id="ARBA00022705"/>
    </source>
</evidence>
<dbReference type="InterPro" id="IPR036185">
    <property type="entry name" value="DNA_heli_DnaB-like_N_sf"/>
</dbReference>
<evidence type="ECO:0000256" key="12">
    <source>
        <dbReference type="RuleBase" id="RU362085"/>
    </source>
</evidence>
<dbReference type="PROSITE" id="PS51199">
    <property type="entry name" value="SF4_HELICASE"/>
    <property type="match status" value="1"/>
</dbReference>
<dbReference type="Gene3D" id="1.10.860.10">
    <property type="entry name" value="DNAb Helicase, Chain A"/>
    <property type="match status" value="1"/>
</dbReference>
<keyword evidence="4 12" id="KW-0547">Nucleotide-binding</keyword>
<dbReference type="Proteomes" id="UP000635316">
    <property type="component" value="Unassembled WGS sequence"/>
</dbReference>
<evidence type="ECO:0000313" key="14">
    <source>
        <dbReference type="EMBL" id="MBK1782541.1"/>
    </source>
</evidence>
<dbReference type="CDD" id="cd00984">
    <property type="entry name" value="DnaB_C"/>
    <property type="match status" value="1"/>
</dbReference>
<reference evidence="14 15" key="1">
    <citation type="submission" date="2020-12" db="EMBL/GenBank/DDBJ databases">
        <authorList>
            <person name="Lu T."/>
            <person name="Wang Q."/>
            <person name="Han X."/>
        </authorList>
    </citation>
    <scope>NUCLEOTIDE SEQUENCE [LARGE SCALE GENOMIC DNA]</scope>
    <source>
        <strain evidence="14 15">WQ 585</strain>
    </source>
</reference>
<evidence type="ECO:0000256" key="8">
    <source>
        <dbReference type="ARBA" id="ARBA00023125"/>
    </source>
</evidence>
<evidence type="ECO:0000256" key="7">
    <source>
        <dbReference type="ARBA" id="ARBA00022840"/>
    </source>
</evidence>
<keyword evidence="8 12" id="KW-0238">DNA-binding</keyword>
<accession>A0ABS1EHT6</accession>
<dbReference type="EMBL" id="JAENGP010000024">
    <property type="protein sequence ID" value="MBK1782541.1"/>
    <property type="molecule type" value="Genomic_DNA"/>
</dbReference>
<dbReference type="InterPro" id="IPR007692">
    <property type="entry name" value="DNA_helicase_DnaB"/>
</dbReference>
<keyword evidence="15" id="KW-1185">Reference proteome</keyword>
<name>A0ABS1EHT6_9BURK</name>
<dbReference type="SUPFAM" id="SSF48024">
    <property type="entry name" value="N-terminal domain of DnaB helicase"/>
    <property type="match status" value="1"/>
</dbReference>
<evidence type="ECO:0000256" key="4">
    <source>
        <dbReference type="ARBA" id="ARBA00022741"/>
    </source>
</evidence>
<dbReference type="GO" id="GO:0016787">
    <property type="term" value="F:hydrolase activity"/>
    <property type="evidence" value="ECO:0007669"/>
    <property type="project" value="UniProtKB-KW"/>
</dbReference>
<sequence length="461" mass="50924">MSQGKCVKTFHSTDAEQSVLGGLILDNHAWDRIESLLSPTDFYLKNHEIIYKKITSMLNRDIPVDVITLGETLKNSGEIELAGGVVYLHDLVRNTPSVANIQKYAEVVRNYKIRRNVIELSHTISIMAHEKNSDDLLESVTSLVMSATDRRAAGNEGMSIGQLLPALLDTLDSRQEKNGAISGVATGFIDLDNKTCGLQPGDLIIVAGRPSMGKTTLAVNIAENVAADGGTALIISLEMSAAQLAERSIARFGGIDTQVLRTGQLSPDDYTRLTFGLQKLQDQNLIIADDPALSNVAKIRMSARKTKQRQGQLDLIVIDYLQLMQGTGNTRNEEISGITRSLKLLAKELDCPIILLSQLSRDVEKRADKRPLLSDLRDSGSIEQDADVVLMAYRDDYYNPESAFKGHAELLIRKQRMGPLADIYLCFEGQYSRFLSADKRELTRLRNAVPATQSSRKQFGF</sequence>
<comment type="similarity">
    <text evidence="1 12">Belongs to the helicase family. DnaB subfamily.</text>
</comment>
<organism evidence="14 15">
    <name type="scientific">Advenella mandrilli</name>
    <dbReference type="NCBI Taxonomy" id="2800330"/>
    <lineage>
        <taxon>Bacteria</taxon>
        <taxon>Pseudomonadati</taxon>
        <taxon>Pseudomonadota</taxon>
        <taxon>Betaproteobacteria</taxon>
        <taxon>Burkholderiales</taxon>
        <taxon>Alcaligenaceae</taxon>
    </lineage>
</organism>
<gene>
    <name evidence="14" type="primary">dnaB</name>
    <name evidence="14" type="ORF">JHL22_15115</name>
</gene>
<proteinExistence type="inferred from homology"/>
<keyword evidence="6 12" id="KW-0347">Helicase</keyword>
<dbReference type="InterPro" id="IPR003593">
    <property type="entry name" value="AAA+_ATPase"/>
</dbReference>
<keyword evidence="7 12" id="KW-0067">ATP-binding</keyword>
<dbReference type="InterPro" id="IPR027417">
    <property type="entry name" value="P-loop_NTPase"/>
</dbReference>
<evidence type="ECO:0000256" key="1">
    <source>
        <dbReference type="ARBA" id="ARBA00008428"/>
    </source>
</evidence>
<dbReference type="InterPro" id="IPR007693">
    <property type="entry name" value="DNA_helicase_DnaB-like_N"/>
</dbReference>
<dbReference type="InterPro" id="IPR007694">
    <property type="entry name" value="DNA_helicase_DnaB-like_C"/>
</dbReference>
<dbReference type="GO" id="GO:0003678">
    <property type="term" value="F:DNA helicase activity"/>
    <property type="evidence" value="ECO:0007669"/>
    <property type="project" value="UniProtKB-EC"/>
</dbReference>
<dbReference type="Gene3D" id="3.40.50.300">
    <property type="entry name" value="P-loop containing nucleotide triphosphate hydrolases"/>
    <property type="match status" value="1"/>
</dbReference>
<dbReference type="Pfam" id="PF00772">
    <property type="entry name" value="DnaB"/>
    <property type="match status" value="1"/>
</dbReference>
<keyword evidence="3 12" id="KW-0235">DNA replication</keyword>
<keyword evidence="2 12" id="KW-0639">Primosome</keyword>
<evidence type="ECO:0000313" key="15">
    <source>
        <dbReference type="Proteomes" id="UP000635316"/>
    </source>
</evidence>
<protein>
    <recommendedName>
        <fullName evidence="11 12">Replicative DNA helicase</fullName>
        <ecNumber evidence="11 12">5.6.2.3</ecNumber>
    </recommendedName>
</protein>
<dbReference type="SMART" id="SM00382">
    <property type="entry name" value="AAA"/>
    <property type="match status" value="1"/>
</dbReference>
<feature type="domain" description="SF4 helicase" evidence="13">
    <location>
        <begin position="177"/>
        <end position="441"/>
    </location>
</feature>
<evidence type="ECO:0000256" key="11">
    <source>
        <dbReference type="NCBIfam" id="TIGR00665"/>
    </source>
</evidence>
<keyword evidence="9" id="KW-0413">Isomerase</keyword>
<evidence type="ECO:0000256" key="10">
    <source>
        <dbReference type="ARBA" id="ARBA00048954"/>
    </source>
</evidence>
<dbReference type="NCBIfam" id="TIGR00665">
    <property type="entry name" value="DnaB"/>
    <property type="match status" value="1"/>
</dbReference>
<evidence type="ECO:0000256" key="5">
    <source>
        <dbReference type="ARBA" id="ARBA00022801"/>
    </source>
</evidence>
<dbReference type="SUPFAM" id="SSF52540">
    <property type="entry name" value="P-loop containing nucleoside triphosphate hydrolases"/>
    <property type="match status" value="1"/>
</dbReference>
<comment type="caution">
    <text evidence="14">The sequence shown here is derived from an EMBL/GenBank/DDBJ whole genome shotgun (WGS) entry which is preliminary data.</text>
</comment>
<evidence type="ECO:0000256" key="2">
    <source>
        <dbReference type="ARBA" id="ARBA00022515"/>
    </source>
</evidence>
<evidence type="ECO:0000259" key="13">
    <source>
        <dbReference type="PROSITE" id="PS51199"/>
    </source>
</evidence>
<dbReference type="Pfam" id="PF03796">
    <property type="entry name" value="DnaB_C"/>
    <property type="match status" value="1"/>
</dbReference>
<comment type="catalytic activity">
    <reaction evidence="10 12">
        <text>ATP + H2O = ADP + phosphate + H(+)</text>
        <dbReference type="Rhea" id="RHEA:13065"/>
        <dbReference type="ChEBI" id="CHEBI:15377"/>
        <dbReference type="ChEBI" id="CHEBI:15378"/>
        <dbReference type="ChEBI" id="CHEBI:30616"/>
        <dbReference type="ChEBI" id="CHEBI:43474"/>
        <dbReference type="ChEBI" id="CHEBI:456216"/>
        <dbReference type="EC" id="5.6.2.3"/>
    </reaction>
</comment>
<dbReference type="PANTHER" id="PTHR30153">
    <property type="entry name" value="REPLICATIVE DNA HELICASE DNAB"/>
    <property type="match status" value="1"/>
</dbReference>
<dbReference type="InterPro" id="IPR016136">
    <property type="entry name" value="DNA_helicase_N/primase_C"/>
</dbReference>
<dbReference type="PANTHER" id="PTHR30153:SF2">
    <property type="entry name" value="REPLICATIVE DNA HELICASE"/>
    <property type="match status" value="1"/>
</dbReference>
<dbReference type="EC" id="5.6.2.3" evidence="11 12"/>
<comment type="function">
    <text evidence="12">The main replicative DNA helicase, it participates in initiation and elongation during chromosome replication. Travels ahead of the DNA replisome, separating dsDNA into templates for DNA synthesis. A processive ATP-dependent 5'-3' DNA helicase it has DNA-dependent ATPase activity.</text>
</comment>
<keyword evidence="5 12" id="KW-0378">Hydrolase</keyword>
<evidence type="ECO:0000256" key="9">
    <source>
        <dbReference type="ARBA" id="ARBA00023235"/>
    </source>
</evidence>